<evidence type="ECO:0000256" key="3">
    <source>
        <dbReference type="ARBA" id="ARBA00022896"/>
    </source>
</evidence>
<sequence length="209" mass="24059">MTEMNFEQLADDIADALVNQGRITIDDFLPPHITHSLLTKARSLAANQWQNAGIGRGNQHQQARDIRSDAIHWLDYDDSAEQHYLASLEQLRVAINRRLYLGLFDSESHFASYRPGDFYKKHIDAFKGNSNRVLTIVYYLNEQWQSEDGGALKIYSDIDSGDKGRQVIDTVLPQFGRMVIFLSEKFPHEVEISHRDRFSIATWFRINSG</sequence>
<keyword evidence="3" id="KW-0847">Vitamin C</keyword>
<dbReference type="Pfam" id="PF13640">
    <property type="entry name" value="2OG-FeII_Oxy_3"/>
    <property type="match status" value="1"/>
</dbReference>
<evidence type="ECO:0000256" key="1">
    <source>
        <dbReference type="ARBA" id="ARBA00001961"/>
    </source>
</evidence>
<dbReference type="InterPro" id="IPR051559">
    <property type="entry name" value="HIF_prolyl_hydroxylases"/>
</dbReference>
<dbReference type="PANTHER" id="PTHR12907:SF26">
    <property type="entry name" value="HIF PROLYL HYDROXYLASE, ISOFORM C"/>
    <property type="match status" value="1"/>
</dbReference>
<dbReference type="SMART" id="SM00702">
    <property type="entry name" value="P4Hc"/>
    <property type="match status" value="1"/>
</dbReference>
<gene>
    <name evidence="8" type="ORF">SIN8267_00998</name>
</gene>
<name>A0ABM9ACG7_9GAMM</name>
<keyword evidence="4" id="KW-0223">Dioxygenase</keyword>
<reference evidence="8" key="1">
    <citation type="submission" date="2021-12" db="EMBL/GenBank/DDBJ databases">
        <authorList>
            <person name="Rodrigo-Torres L."/>
            <person name="Arahal R. D."/>
            <person name="Lucena T."/>
        </authorList>
    </citation>
    <scope>NUCLEOTIDE SEQUENCE</scope>
    <source>
        <strain evidence="8">CECT 8267</strain>
    </source>
</reference>
<feature type="domain" description="Fe2OG dioxygenase" evidence="7">
    <location>
        <begin position="103"/>
        <end position="206"/>
    </location>
</feature>
<evidence type="ECO:0000256" key="4">
    <source>
        <dbReference type="ARBA" id="ARBA00022964"/>
    </source>
</evidence>
<dbReference type="RefSeq" id="WP_237443564.1">
    <property type="nucleotide sequence ID" value="NZ_CAKLPX010000001.1"/>
</dbReference>
<accession>A0ABM9ACG7</accession>
<keyword evidence="2" id="KW-0479">Metal-binding</keyword>
<comment type="caution">
    <text evidence="8">The sequence shown here is derived from an EMBL/GenBank/DDBJ whole genome shotgun (WGS) entry which is preliminary data.</text>
</comment>
<dbReference type="Proteomes" id="UP000838100">
    <property type="component" value="Unassembled WGS sequence"/>
</dbReference>
<comment type="cofactor">
    <cofactor evidence="1">
        <name>L-ascorbate</name>
        <dbReference type="ChEBI" id="CHEBI:38290"/>
    </cofactor>
</comment>
<evidence type="ECO:0000259" key="7">
    <source>
        <dbReference type="PROSITE" id="PS51471"/>
    </source>
</evidence>
<keyword evidence="6" id="KW-0408">Iron</keyword>
<organism evidence="8 9">
    <name type="scientific">Sinobacterium norvegicum</name>
    <dbReference type="NCBI Taxonomy" id="1641715"/>
    <lineage>
        <taxon>Bacteria</taxon>
        <taxon>Pseudomonadati</taxon>
        <taxon>Pseudomonadota</taxon>
        <taxon>Gammaproteobacteria</taxon>
        <taxon>Cellvibrionales</taxon>
        <taxon>Spongiibacteraceae</taxon>
        <taxon>Sinobacterium</taxon>
    </lineage>
</organism>
<dbReference type="PANTHER" id="PTHR12907">
    <property type="entry name" value="EGL NINE HOMOLOG-RELATED"/>
    <property type="match status" value="1"/>
</dbReference>
<evidence type="ECO:0000256" key="5">
    <source>
        <dbReference type="ARBA" id="ARBA00023002"/>
    </source>
</evidence>
<dbReference type="InterPro" id="IPR044862">
    <property type="entry name" value="Pro_4_hyd_alph_FE2OG_OXY"/>
</dbReference>
<evidence type="ECO:0000256" key="6">
    <source>
        <dbReference type="ARBA" id="ARBA00023004"/>
    </source>
</evidence>
<evidence type="ECO:0000313" key="8">
    <source>
        <dbReference type="EMBL" id="CAH0990898.1"/>
    </source>
</evidence>
<keyword evidence="5" id="KW-0560">Oxidoreductase</keyword>
<proteinExistence type="predicted"/>
<dbReference type="InterPro" id="IPR005123">
    <property type="entry name" value="Oxoglu/Fe-dep_dioxygenase_dom"/>
</dbReference>
<dbReference type="EMBL" id="CAKLPX010000001">
    <property type="protein sequence ID" value="CAH0990898.1"/>
    <property type="molecule type" value="Genomic_DNA"/>
</dbReference>
<dbReference type="InterPro" id="IPR006620">
    <property type="entry name" value="Pro_4_hyd_alph"/>
</dbReference>
<evidence type="ECO:0000313" key="9">
    <source>
        <dbReference type="Proteomes" id="UP000838100"/>
    </source>
</evidence>
<keyword evidence="9" id="KW-1185">Reference proteome</keyword>
<dbReference type="PROSITE" id="PS51471">
    <property type="entry name" value="FE2OG_OXY"/>
    <property type="match status" value="1"/>
</dbReference>
<dbReference type="Gene3D" id="2.60.120.620">
    <property type="entry name" value="q2cbj1_9rhob like domain"/>
    <property type="match status" value="1"/>
</dbReference>
<protein>
    <recommendedName>
        <fullName evidence="7">Fe2OG dioxygenase domain-containing protein</fullName>
    </recommendedName>
</protein>
<evidence type="ECO:0000256" key="2">
    <source>
        <dbReference type="ARBA" id="ARBA00022723"/>
    </source>
</evidence>